<evidence type="ECO:0000256" key="2">
    <source>
        <dbReference type="ARBA" id="ARBA00022737"/>
    </source>
</evidence>
<protein>
    <submittedName>
        <fullName evidence="7">HNT</fullName>
    </submittedName>
</protein>
<dbReference type="InterPro" id="IPR013098">
    <property type="entry name" value="Ig_I-set"/>
</dbReference>
<evidence type="ECO:0000256" key="5">
    <source>
        <dbReference type="SAM" id="MobiDB-lite"/>
    </source>
</evidence>
<dbReference type="InterPro" id="IPR003599">
    <property type="entry name" value="Ig_sub"/>
</dbReference>
<organism evidence="7 8">
    <name type="scientific">Mytilus coruscus</name>
    <name type="common">Sea mussel</name>
    <dbReference type="NCBI Taxonomy" id="42192"/>
    <lineage>
        <taxon>Eukaryota</taxon>
        <taxon>Metazoa</taxon>
        <taxon>Spiralia</taxon>
        <taxon>Lophotrochozoa</taxon>
        <taxon>Mollusca</taxon>
        <taxon>Bivalvia</taxon>
        <taxon>Autobranchia</taxon>
        <taxon>Pteriomorphia</taxon>
        <taxon>Mytilida</taxon>
        <taxon>Mytiloidea</taxon>
        <taxon>Mytilidae</taxon>
        <taxon>Mytilinae</taxon>
        <taxon>Mytilus</taxon>
    </lineage>
</organism>
<keyword evidence="3" id="KW-1015">Disulfide bond</keyword>
<sequence length="437" mass="50288">MESYVYGFEIQLRMFLSRANLTILSVLARPFDFNNLNLKTRMAFAKAIEPQEPSFDVPLFNITAKAGETAILPCSVQQLGKHWVAWLDPREKVLTARDQRIISDARISVERPFKDDWNLYIREVEHSDAGKYMCQINTHPVKIKYVMLYVHEPPRIIEESSTSKKTAKEGDTVQLFCNATGIPEPTVTWYRRRSDINHPAKEVVGQNGEVLIIYNISRYCEDLYECVAVNGIQPAASKEIKVVVEFSPEIYLVPKRISQAIGKETILDCRITANPHIYSAWVRHEQEIENNYKYQIELYTEDNKNTITLSLRIKMIGHDDFGKYICRASNKLGKDEELVILSELVVRTEAPSTTADTFIQPTTRHNYIDPHDSSWKGGHEDQYFPPWSHGYQNSPETYGRNNDRTQETGTQNGSIIPTKNVIHVLFLSTIIWLCYSF</sequence>
<feature type="domain" description="Ig-like" evidence="6">
    <location>
        <begin position="154"/>
        <end position="243"/>
    </location>
</feature>
<dbReference type="OrthoDB" id="10012075at2759"/>
<dbReference type="Pfam" id="PF07679">
    <property type="entry name" value="I-set"/>
    <property type="match status" value="2"/>
</dbReference>
<dbReference type="SMART" id="SM00409">
    <property type="entry name" value="IG"/>
    <property type="match status" value="3"/>
</dbReference>
<feature type="domain" description="Ig-like" evidence="6">
    <location>
        <begin position="248"/>
        <end position="342"/>
    </location>
</feature>
<evidence type="ECO:0000313" key="8">
    <source>
        <dbReference type="Proteomes" id="UP000507470"/>
    </source>
</evidence>
<dbReference type="PANTHER" id="PTHR12231">
    <property type="entry name" value="CTX-RELATED TYPE I TRANSMEMBRANE PROTEIN"/>
    <property type="match status" value="1"/>
</dbReference>
<feature type="region of interest" description="Disordered" evidence="5">
    <location>
        <begin position="390"/>
        <end position="412"/>
    </location>
</feature>
<dbReference type="PANTHER" id="PTHR12231:SF253">
    <property type="entry name" value="DPR-INTERACTING PROTEIN ETA, ISOFORM B-RELATED"/>
    <property type="match status" value="1"/>
</dbReference>
<dbReference type="InterPro" id="IPR013783">
    <property type="entry name" value="Ig-like_fold"/>
</dbReference>
<gene>
    <name evidence="7" type="ORF">MCOR_6713</name>
</gene>
<dbReference type="AlphaFoldDB" id="A0A6J8AH46"/>
<evidence type="ECO:0000256" key="1">
    <source>
        <dbReference type="ARBA" id="ARBA00022729"/>
    </source>
</evidence>
<dbReference type="GO" id="GO:0043005">
    <property type="term" value="C:neuron projection"/>
    <property type="evidence" value="ECO:0007669"/>
    <property type="project" value="TreeGrafter"/>
</dbReference>
<dbReference type="SMART" id="SM00408">
    <property type="entry name" value="IGc2"/>
    <property type="match status" value="3"/>
</dbReference>
<dbReference type="InterPro" id="IPR051170">
    <property type="entry name" value="Neural/epithelial_adhesion"/>
</dbReference>
<evidence type="ECO:0000259" key="6">
    <source>
        <dbReference type="PROSITE" id="PS50835"/>
    </source>
</evidence>
<dbReference type="Proteomes" id="UP000507470">
    <property type="component" value="Unassembled WGS sequence"/>
</dbReference>
<dbReference type="InterPro" id="IPR036179">
    <property type="entry name" value="Ig-like_dom_sf"/>
</dbReference>
<dbReference type="InterPro" id="IPR003598">
    <property type="entry name" value="Ig_sub2"/>
</dbReference>
<dbReference type="SUPFAM" id="SSF48726">
    <property type="entry name" value="Immunoglobulin"/>
    <property type="match status" value="3"/>
</dbReference>
<reference evidence="7 8" key="1">
    <citation type="submission" date="2020-06" db="EMBL/GenBank/DDBJ databases">
        <authorList>
            <person name="Li R."/>
            <person name="Bekaert M."/>
        </authorList>
    </citation>
    <scope>NUCLEOTIDE SEQUENCE [LARGE SCALE GENOMIC DNA]</scope>
    <source>
        <strain evidence="8">wild</strain>
    </source>
</reference>
<feature type="compositionally biased region" description="Polar residues" evidence="5">
    <location>
        <begin position="390"/>
        <end position="400"/>
    </location>
</feature>
<evidence type="ECO:0000256" key="4">
    <source>
        <dbReference type="ARBA" id="ARBA00023319"/>
    </source>
</evidence>
<feature type="domain" description="Ig-like" evidence="6">
    <location>
        <begin position="53"/>
        <end position="144"/>
    </location>
</feature>
<keyword evidence="4" id="KW-0393">Immunoglobulin domain</keyword>
<dbReference type="PROSITE" id="PS50835">
    <property type="entry name" value="IG_LIKE"/>
    <property type="match status" value="3"/>
</dbReference>
<accession>A0A6J8AH46</accession>
<evidence type="ECO:0000256" key="3">
    <source>
        <dbReference type="ARBA" id="ARBA00023157"/>
    </source>
</evidence>
<keyword evidence="2" id="KW-0677">Repeat</keyword>
<keyword evidence="8" id="KW-1185">Reference proteome</keyword>
<evidence type="ECO:0000313" key="7">
    <source>
        <dbReference type="EMBL" id="CAC5366391.1"/>
    </source>
</evidence>
<dbReference type="Gene3D" id="2.60.40.10">
    <property type="entry name" value="Immunoglobulins"/>
    <property type="match status" value="3"/>
</dbReference>
<dbReference type="InterPro" id="IPR007110">
    <property type="entry name" value="Ig-like_dom"/>
</dbReference>
<dbReference type="Pfam" id="PF13927">
    <property type="entry name" value="Ig_3"/>
    <property type="match status" value="1"/>
</dbReference>
<name>A0A6J8AH46_MYTCO</name>
<keyword evidence="1" id="KW-0732">Signal</keyword>
<dbReference type="EMBL" id="CACVKT020001241">
    <property type="protein sequence ID" value="CAC5366391.1"/>
    <property type="molecule type" value="Genomic_DNA"/>
</dbReference>
<proteinExistence type="predicted"/>